<dbReference type="GO" id="GO:0004252">
    <property type="term" value="F:serine-type endopeptidase activity"/>
    <property type="evidence" value="ECO:0007669"/>
    <property type="project" value="InterPro"/>
</dbReference>
<gene>
    <name evidence="2" type="ORF">GGQ68_004004</name>
</gene>
<dbReference type="GO" id="GO:0006515">
    <property type="term" value="P:protein quality control for misfolded or incompletely synthesized proteins"/>
    <property type="evidence" value="ECO:0007669"/>
    <property type="project" value="TreeGrafter"/>
</dbReference>
<feature type="domain" description="AAA+ ATPase" evidence="1">
    <location>
        <begin position="193"/>
        <end position="343"/>
    </location>
</feature>
<proteinExistence type="predicted"/>
<dbReference type="Pfam" id="PF00004">
    <property type="entry name" value="AAA"/>
    <property type="match status" value="1"/>
</dbReference>
<dbReference type="InterPro" id="IPR027065">
    <property type="entry name" value="Lon_Prtase"/>
</dbReference>
<evidence type="ECO:0000313" key="2">
    <source>
        <dbReference type="EMBL" id="MBB3987657.1"/>
    </source>
</evidence>
<evidence type="ECO:0000313" key="3">
    <source>
        <dbReference type="Proteomes" id="UP000541426"/>
    </source>
</evidence>
<sequence length="405" mass="44885">MTTSRAFGIPQGQSGRVLSNIPLMQNLCPRAWRDAPERTFMTKIKFINARFADLDENEFALKRRFEWHLRKLRALRDGVSPKVPGDFEDELRWNEELTAVRLSEKDRNKVLRRARRVMGARAKASGLSHLSADDRRALEAFRGGTDLVGIASEHRADEIAAAIHAELPWMASATDFLWKAMRRSVRAGEPGFRLPPVLLDGPPGIGKSVWSRELGRHLGVPRCGIEGTAEQASFVVNGSQRGWSSAFPGRPLQTIVQSLCANPIVVIDEIEKAGTPTSTNGRTYGLTEGLLPLLERSSAVAWKCPYYQVGFDMSWISWVLTSNSLRMLPAPFLSRLDILRLVGPGKGDLISFAEREGARRGLSDAALGAICDVIDQVAEAHELNLRHVFRMLTRAEAMACSPPSH</sequence>
<accession>A0A7W6DVE1</accession>
<dbReference type="GO" id="GO:0016887">
    <property type="term" value="F:ATP hydrolysis activity"/>
    <property type="evidence" value="ECO:0007669"/>
    <property type="project" value="InterPro"/>
</dbReference>
<dbReference type="InterPro" id="IPR027417">
    <property type="entry name" value="P-loop_NTPase"/>
</dbReference>
<keyword evidence="3" id="KW-1185">Reference proteome</keyword>
<dbReference type="PANTHER" id="PTHR43718:SF2">
    <property type="entry name" value="LON PROTEASE HOMOLOG, MITOCHONDRIAL"/>
    <property type="match status" value="1"/>
</dbReference>
<protein>
    <recommendedName>
        <fullName evidence="1">AAA+ ATPase domain-containing protein</fullName>
    </recommendedName>
</protein>
<organism evidence="2 3">
    <name type="scientific">Sagittula marina</name>
    <dbReference type="NCBI Taxonomy" id="943940"/>
    <lineage>
        <taxon>Bacteria</taxon>
        <taxon>Pseudomonadati</taxon>
        <taxon>Pseudomonadota</taxon>
        <taxon>Alphaproteobacteria</taxon>
        <taxon>Rhodobacterales</taxon>
        <taxon>Roseobacteraceae</taxon>
        <taxon>Sagittula</taxon>
    </lineage>
</organism>
<dbReference type="InterPro" id="IPR003959">
    <property type="entry name" value="ATPase_AAA_core"/>
</dbReference>
<dbReference type="SUPFAM" id="SSF52540">
    <property type="entry name" value="P-loop containing nucleoside triphosphate hydrolases"/>
    <property type="match status" value="1"/>
</dbReference>
<dbReference type="Proteomes" id="UP000541426">
    <property type="component" value="Unassembled WGS sequence"/>
</dbReference>
<dbReference type="EMBL" id="JACIEJ010000011">
    <property type="protein sequence ID" value="MBB3987657.1"/>
    <property type="molecule type" value="Genomic_DNA"/>
</dbReference>
<dbReference type="AlphaFoldDB" id="A0A7W6DVE1"/>
<comment type="caution">
    <text evidence="2">The sequence shown here is derived from an EMBL/GenBank/DDBJ whole genome shotgun (WGS) entry which is preliminary data.</text>
</comment>
<dbReference type="Gene3D" id="3.40.50.300">
    <property type="entry name" value="P-loop containing nucleotide triphosphate hydrolases"/>
    <property type="match status" value="1"/>
</dbReference>
<name>A0A7W6DVE1_9RHOB</name>
<dbReference type="GO" id="GO:0005524">
    <property type="term" value="F:ATP binding"/>
    <property type="evidence" value="ECO:0007669"/>
    <property type="project" value="InterPro"/>
</dbReference>
<evidence type="ECO:0000259" key="1">
    <source>
        <dbReference type="SMART" id="SM00382"/>
    </source>
</evidence>
<dbReference type="PANTHER" id="PTHR43718">
    <property type="entry name" value="LON PROTEASE"/>
    <property type="match status" value="1"/>
</dbReference>
<dbReference type="InterPro" id="IPR003593">
    <property type="entry name" value="AAA+_ATPase"/>
</dbReference>
<dbReference type="SMART" id="SM00382">
    <property type="entry name" value="AAA"/>
    <property type="match status" value="1"/>
</dbReference>
<dbReference type="GO" id="GO:0004176">
    <property type="term" value="F:ATP-dependent peptidase activity"/>
    <property type="evidence" value="ECO:0007669"/>
    <property type="project" value="InterPro"/>
</dbReference>
<reference evidence="2 3" key="1">
    <citation type="submission" date="2020-08" db="EMBL/GenBank/DDBJ databases">
        <title>Genomic Encyclopedia of Type Strains, Phase IV (KMG-IV): sequencing the most valuable type-strain genomes for metagenomic binning, comparative biology and taxonomic classification.</title>
        <authorList>
            <person name="Goeker M."/>
        </authorList>
    </citation>
    <scope>NUCLEOTIDE SEQUENCE [LARGE SCALE GENOMIC DNA]</scope>
    <source>
        <strain evidence="2 3">DSM 102235</strain>
    </source>
</reference>